<evidence type="ECO:0000256" key="7">
    <source>
        <dbReference type="SAM" id="SignalP"/>
    </source>
</evidence>
<dbReference type="PANTHER" id="PTHR47217">
    <property type="entry name" value="GLOBIN-LIKE PROTEIN"/>
    <property type="match status" value="1"/>
</dbReference>
<reference evidence="9" key="1">
    <citation type="submission" date="2013-11" db="EMBL/GenBank/DDBJ databases">
        <title>The genome of the anhydrobiotic midge reveals evolution of complete desiccation tolerance.</title>
        <authorList>
            <person name="Gusev O."/>
            <person name="Suetsugu Y."/>
            <person name="Cornette R."/>
            <person name="Kawashima T."/>
            <person name="Logacheva M."/>
            <person name="Kondrashov A."/>
            <person name="Penin A."/>
            <person name="Hatanaka R."/>
            <person name="Kikuta S."/>
            <person name="Shimura S."/>
            <person name="Katayose Y."/>
            <person name="Matsumoto T."/>
            <person name="Shagimardanova E."/>
            <person name="Alexeev D."/>
            <person name="Govorun V."/>
            <person name="Wisecaver J."/>
            <person name="Mikheyev A."/>
            <person name="Koyanagi R."/>
            <person name="Nishiyama T."/>
            <person name="Shigenobu S."/>
            <person name="Shibata F.T."/>
            <person name="Galygina V."/>
            <person name="Hasebe M."/>
            <person name="Okuda T."/>
            <person name="Satoh N."/>
            <person name="Kikawada T."/>
        </authorList>
    </citation>
    <scope>NUCLEOTIDE SEQUENCE</scope>
</reference>
<keyword evidence="1 6" id="KW-0813">Transport</keyword>
<dbReference type="CDD" id="cd01040">
    <property type="entry name" value="Mb-like"/>
    <property type="match status" value="1"/>
</dbReference>
<keyword evidence="5" id="KW-0408">Iron</keyword>
<evidence type="ECO:0000256" key="1">
    <source>
        <dbReference type="ARBA" id="ARBA00022448"/>
    </source>
</evidence>
<comment type="similarity">
    <text evidence="6">Belongs to the globin family.</text>
</comment>
<dbReference type="GO" id="GO:0005576">
    <property type="term" value="C:extracellular region"/>
    <property type="evidence" value="ECO:0007669"/>
    <property type="project" value="InterPro"/>
</dbReference>
<accession>V5YLQ7</accession>
<evidence type="ECO:0000256" key="3">
    <source>
        <dbReference type="ARBA" id="ARBA00022621"/>
    </source>
</evidence>
<dbReference type="InterPro" id="IPR009050">
    <property type="entry name" value="Globin-like_sf"/>
</dbReference>
<feature type="signal peptide" evidence="7">
    <location>
        <begin position="1"/>
        <end position="16"/>
    </location>
</feature>
<sequence length="160" mass="17576">MKLLIVVAALIAAAHASVSADEAALVQSTWNQVRTNEVDILYAIFSAYPDIQARFPAFVGQDLSTLRGTAPFALHASRIVSLISQYVGLLGNDANLPAIQTIFNEMGQTHYNRGVTAQQFAEFRTAFINYLSSQVSWGDNVAQAWNDAFDQVYAIVLSRY</sequence>
<dbReference type="GO" id="GO:0019825">
    <property type="term" value="F:oxygen binding"/>
    <property type="evidence" value="ECO:0007669"/>
    <property type="project" value="InterPro"/>
</dbReference>
<dbReference type="GO" id="GO:0005833">
    <property type="term" value="C:hemoglobin complex"/>
    <property type="evidence" value="ECO:0007669"/>
    <property type="project" value="InterPro"/>
</dbReference>
<dbReference type="PROSITE" id="PS01033">
    <property type="entry name" value="GLOBIN"/>
    <property type="match status" value="1"/>
</dbReference>
<dbReference type="GO" id="GO:0020037">
    <property type="term" value="F:heme binding"/>
    <property type="evidence" value="ECO:0007669"/>
    <property type="project" value="InterPro"/>
</dbReference>
<dbReference type="EMBL" id="AB872471">
    <property type="protein sequence ID" value="BAO18430.1"/>
    <property type="molecule type" value="mRNA"/>
</dbReference>
<evidence type="ECO:0000256" key="6">
    <source>
        <dbReference type="RuleBase" id="RU000356"/>
    </source>
</evidence>
<dbReference type="GO" id="GO:0005344">
    <property type="term" value="F:oxygen carrier activity"/>
    <property type="evidence" value="ECO:0007669"/>
    <property type="project" value="UniProtKB-KW"/>
</dbReference>
<feature type="domain" description="Globin" evidence="8">
    <location>
        <begin position="17"/>
        <end position="160"/>
    </location>
</feature>
<name>V5YLQ7_9DIPT</name>
<keyword evidence="3 6" id="KW-0561">Oxygen transport</keyword>
<feature type="chain" id="PRO_5004744593" evidence="7">
    <location>
        <begin position="17"/>
        <end position="160"/>
    </location>
</feature>
<dbReference type="InterPro" id="IPR044399">
    <property type="entry name" value="Mb-like_M"/>
</dbReference>
<evidence type="ECO:0000256" key="4">
    <source>
        <dbReference type="ARBA" id="ARBA00022723"/>
    </source>
</evidence>
<dbReference type="SUPFAM" id="SSF46458">
    <property type="entry name" value="Globin-like"/>
    <property type="match status" value="1"/>
</dbReference>
<dbReference type="InterPro" id="IPR000971">
    <property type="entry name" value="Globin"/>
</dbReference>
<evidence type="ECO:0000256" key="5">
    <source>
        <dbReference type="ARBA" id="ARBA00023004"/>
    </source>
</evidence>
<proteinExistence type="evidence at transcript level"/>
<organism evidence="9">
    <name type="scientific">Polypedilum nubifer</name>
    <dbReference type="NCBI Taxonomy" id="54969"/>
    <lineage>
        <taxon>Eukaryota</taxon>
        <taxon>Metazoa</taxon>
        <taxon>Ecdysozoa</taxon>
        <taxon>Arthropoda</taxon>
        <taxon>Hexapoda</taxon>
        <taxon>Insecta</taxon>
        <taxon>Pterygota</taxon>
        <taxon>Neoptera</taxon>
        <taxon>Endopterygota</taxon>
        <taxon>Diptera</taxon>
        <taxon>Nematocera</taxon>
        <taxon>Chironomoidea</taxon>
        <taxon>Chironomidae</taxon>
        <taxon>Chironominae</taxon>
        <taxon>Polypedilum</taxon>
        <taxon>Polypedilum</taxon>
    </lineage>
</organism>
<dbReference type="GO" id="GO:0046872">
    <property type="term" value="F:metal ion binding"/>
    <property type="evidence" value="ECO:0007669"/>
    <property type="project" value="UniProtKB-KW"/>
</dbReference>
<keyword evidence="4" id="KW-0479">Metal-binding</keyword>
<dbReference type="Gene3D" id="1.10.490.10">
    <property type="entry name" value="Globins"/>
    <property type="match status" value="1"/>
</dbReference>
<dbReference type="PANTHER" id="PTHR47217:SF1">
    <property type="entry name" value="GLOBIN-LIKE PROTEIN"/>
    <property type="match status" value="1"/>
</dbReference>
<keyword evidence="7" id="KW-0732">Signal</keyword>
<evidence type="ECO:0000313" key="9">
    <source>
        <dbReference type="EMBL" id="BAO18430.1"/>
    </source>
</evidence>
<keyword evidence="2 6" id="KW-0349">Heme</keyword>
<dbReference type="PRINTS" id="PR00611">
    <property type="entry name" value="ERYTHCRUORIN"/>
</dbReference>
<dbReference type="InterPro" id="IPR012292">
    <property type="entry name" value="Globin/Proto"/>
</dbReference>
<evidence type="ECO:0000256" key="2">
    <source>
        <dbReference type="ARBA" id="ARBA00022617"/>
    </source>
</evidence>
<protein>
    <submittedName>
        <fullName evidence="9">Globin</fullName>
    </submittedName>
</protein>
<gene>
    <name evidence="9" type="primary">PnHb3</name>
</gene>
<dbReference type="AlphaFoldDB" id="V5YLQ7"/>
<dbReference type="InterPro" id="IPR002336">
    <property type="entry name" value="Erythrocruorin"/>
</dbReference>
<evidence type="ECO:0000259" key="8">
    <source>
        <dbReference type="PROSITE" id="PS01033"/>
    </source>
</evidence>
<dbReference type="Pfam" id="PF00042">
    <property type="entry name" value="Globin"/>
    <property type="match status" value="1"/>
</dbReference>